<gene>
    <name evidence="1" type="ORF">GPX89_01975</name>
</gene>
<dbReference type="InterPro" id="IPR038563">
    <property type="entry name" value="Endonuclease_7_sf"/>
</dbReference>
<reference evidence="1 2" key="1">
    <citation type="submission" date="2019-12" db="EMBL/GenBank/DDBJ databases">
        <title>Nocardia sp. nov. ET3-3 isolated from soil.</title>
        <authorList>
            <person name="Kanchanasin P."/>
            <person name="Tanasupawat S."/>
            <person name="Yuki M."/>
            <person name="Kudo T."/>
        </authorList>
    </citation>
    <scope>NUCLEOTIDE SEQUENCE [LARGE SCALE GENOMIC DNA]</scope>
    <source>
        <strain evidence="1 2">ET3-3</strain>
    </source>
</reference>
<dbReference type="SUPFAM" id="SSF54060">
    <property type="entry name" value="His-Me finger endonucleases"/>
    <property type="match status" value="1"/>
</dbReference>
<dbReference type="InterPro" id="IPR044925">
    <property type="entry name" value="His-Me_finger_sf"/>
</dbReference>
<proteinExistence type="predicted"/>
<dbReference type="AlphaFoldDB" id="A0A7K1UPB0"/>
<protein>
    <recommendedName>
        <fullName evidence="3">Recombination endonuclease VII</fullName>
    </recommendedName>
</protein>
<keyword evidence="2" id="KW-1185">Reference proteome</keyword>
<dbReference type="Gene3D" id="3.40.1800.10">
    <property type="entry name" value="His-Me finger endonucleases"/>
    <property type="match status" value="1"/>
</dbReference>
<dbReference type="Proteomes" id="UP000466794">
    <property type="component" value="Unassembled WGS sequence"/>
</dbReference>
<dbReference type="EMBL" id="WRPP01000001">
    <property type="protein sequence ID" value="MVU76009.1"/>
    <property type="molecule type" value="Genomic_DNA"/>
</dbReference>
<sequence>MLEKWQSGRCAICGDSPTRRGLVRDHDHRTGLIRGLLCYSCNTTEGRSTSALFANYRDRSPAQILAIEVVYLPLDAISAIRTA</sequence>
<dbReference type="Pfam" id="PF02945">
    <property type="entry name" value="Endonuclease_7"/>
    <property type="match status" value="1"/>
</dbReference>
<evidence type="ECO:0000313" key="2">
    <source>
        <dbReference type="Proteomes" id="UP000466794"/>
    </source>
</evidence>
<evidence type="ECO:0008006" key="3">
    <source>
        <dbReference type="Google" id="ProtNLM"/>
    </source>
</evidence>
<name>A0A7K1UPB0_9NOCA</name>
<comment type="caution">
    <text evidence="1">The sequence shown here is derived from an EMBL/GenBank/DDBJ whole genome shotgun (WGS) entry which is preliminary data.</text>
</comment>
<dbReference type="InterPro" id="IPR004211">
    <property type="entry name" value="Endonuclease_7"/>
</dbReference>
<organism evidence="1 2">
    <name type="scientific">Nocardia terrae</name>
    <dbReference type="NCBI Taxonomy" id="2675851"/>
    <lineage>
        <taxon>Bacteria</taxon>
        <taxon>Bacillati</taxon>
        <taxon>Actinomycetota</taxon>
        <taxon>Actinomycetes</taxon>
        <taxon>Mycobacteriales</taxon>
        <taxon>Nocardiaceae</taxon>
        <taxon>Nocardia</taxon>
    </lineage>
</organism>
<accession>A0A7K1UPB0</accession>
<evidence type="ECO:0000313" key="1">
    <source>
        <dbReference type="EMBL" id="MVU76009.1"/>
    </source>
</evidence>